<comment type="caution">
    <text evidence="4">The sequence shown here is derived from an EMBL/GenBank/DDBJ whole genome shotgun (WGS) entry which is preliminary data.</text>
</comment>
<reference evidence="5" key="1">
    <citation type="submission" date="2015-03" db="EMBL/GenBank/DDBJ databases">
        <title>Draft genome sequence of a novel methanotroph (Sn10-6) isolated from flooded ricefield rhizosphere in India.</title>
        <authorList>
            <person name="Pandit P.S."/>
            <person name="Pore S.D."/>
            <person name="Arora P."/>
            <person name="Kapse N.G."/>
            <person name="Dhakephalkar P.K."/>
            <person name="Rahalkar M.C."/>
        </authorList>
    </citation>
    <scope>NUCLEOTIDE SEQUENCE [LARGE SCALE GENOMIC DNA]</scope>
    <source>
        <strain evidence="5">Sn10-6</strain>
    </source>
</reference>
<evidence type="ECO:0000313" key="5">
    <source>
        <dbReference type="Proteomes" id="UP000033684"/>
    </source>
</evidence>
<feature type="coiled-coil region" evidence="1">
    <location>
        <begin position="61"/>
        <end position="135"/>
    </location>
</feature>
<keyword evidence="3" id="KW-0812">Transmembrane</keyword>
<keyword evidence="1" id="KW-0175">Coiled coil</keyword>
<dbReference type="PATRIC" id="fig|1632867.3.peg.1173"/>
<dbReference type="EMBL" id="LAJX01000140">
    <property type="protein sequence ID" value="KJV06039.1"/>
    <property type="molecule type" value="Genomic_DNA"/>
</dbReference>
<evidence type="ECO:0000313" key="4">
    <source>
        <dbReference type="EMBL" id="KJV06039.1"/>
    </source>
</evidence>
<accession>A0A0F3IKC9</accession>
<keyword evidence="5" id="KW-1185">Reference proteome</keyword>
<proteinExistence type="predicted"/>
<evidence type="ECO:0000256" key="2">
    <source>
        <dbReference type="SAM" id="MobiDB-lite"/>
    </source>
</evidence>
<dbReference type="PANTHER" id="PTHR38043:SF1">
    <property type="entry name" value="PROTEIN HEMX"/>
    <property type="match status" value="1"/>
</dbReference>
<gene>
    <name evidence="4" type="ORF">VZ94_13990</name>
</gene>
<dbReference type="PANTHER" id="PTHR38043">
    <property type="entry name" value="PROTEIN HEMX"/>
    <property type="match status" value="1"/>
</dbReference>
<protein>
    <submittedName>
        <fullName evidence="4">Enzyme of heme biosynthesis</fullName>
    </submittedName>
</protein>
<feature type="compositionally biased region" description="Basic and acidic residues" evidence="2">
    <location>
        <begin position="361"/>
        <end position="377"/>
    </location>
</feature>
<keyword evidence="3" id="KW-1133">Transmembrane helix</keyword>
<sequence>MADVIEQQEQGNSEVVKPKRSQSGVWFGIIILLIIASITGAGFYLFTQLRDRQEGLGGEVESKMLKKLADYQDQITAMQNQLAALEANIGNKDAHYSKTLTDFSDLHNEKLDSARKELNEAIQHIQRQLGKTRGDWLVADAEYLLSIANERLHLVGDLHTTLEALEAADQRLRESGDTGVYKVREQIAKDIALIHAIKQPDIVGMYVMVQSLESQVDSLTLLLPYAGKPLTPVEAPTNASETEQGLLDKATEHLHGLVTIRHTDQAITEILTPEQAKFIREQLRVKLEMIKIALVERNQSIFSSGVSDAKTWIEQHFLLNEQSKPMLSALEKLSASDIEADYPDISTPVKMLRDLAKLRLEADKAGEQPEATKEKPKPIAAEAAPTPAPISPPAPSEPRANPTVDEHASPEEQPEQ</sequence>
<dbReference type="InterPro" id="IPR007470">
    <property type="entry name" value="HemX"/>
</dbReference>
<dbReference type="Proteomes" id="UP000033684">
    <property type="component" value="Unassembled WGS sequence"/>
</dbReference>
<keyword evidence="3" id="KW-0472">Membrane</keyword>
<feature type="compositionally biased region" description="Pro residues" evidence="2">
    <location>
        <begin position="386"/>
        <end position="396"/>
    </location>
</feature>
<dbReference type="RefSeq" id="WP_045779700.1">
    <property type="nucleotide sequence ID" value="NZ_LAJX01000140.1"/>
</dbReference>
<feature type="region of interest" description="Disordered" evidence="2">
    <location>
        <begin position="361"/>
        <end position="416"/>
    </location>
</feature>
<reference evidence="4 5" key="2">
    <citation type="journal article" date="2016" name="Microb. Ecol.">
        <title>Genome Characteristics of a Novel Type I Methanotroph (Sn10-6) Isolated from a Flooded Indian Rice Field.</title>
        <authorList>
            <person name="Rahalkar M.C."/>
            <person name="Pandit P.S."/>
            <person name="Dhakephalkar P.K."/>
            <person name="Pore S."/>
            <person name="Arora P."/>
            <person name="Kapse N."/>
        </authorList>
    </citation>
    <scope>NUCLEOTIDE SEQUENCE [LARGE SCALE GENOMIC DNA]</scope>
    <source>
        <strain evidence="4 5">Sn10-6</strain>
    </source>
</reference>
<evidence type="ECO:0000256" key="3">
    <source>
        <dbReference type="SAM" id="Phobius"/>
    </source>
</evidence>
<feature type="transmembrane region" description="Helical" evidence="3">
    <location>
        <begin position="25"/>
        <end position="46"/>
    </location>
</feature>
<dbReference type="OrthoDB" id="5739852at2"/>
<name>A0A0F3IKC9_9GAMM</name>
<evidence type="ECO:0000256" key="1">
    <source>
        <dbReference type="SAM" id="Coils"/>
    </source>
</evidence>
<dbReference type="AlphaFoldDB" id="A0A0F3IKC9"/>
<dbReference type="Pfam" id="PF04375">
    <property type="entry name" value="HemX"/>
    <property type="match status" value="1"/>
</dbReference>
<organism evidence="4 5">
    <name type="scientific">Methylocucumis oryzae</name>
    <dbReference type="NCBI Taxonomy" id="1632867"/>
    <lineage>
        <taxon>Bacteria</taxon>
        <taxon>Pseudomonadati</taxon>
        <taxon>Pseudomonadota</taxon>
        <taxon>Gammaproteobacteria</taxon>
        <taxon>Methylococcales</taxon>
        <taxon>Methylococcaceae</taxon>
        <taxon>Methylocucumis</taxon>
    </lineage>
</organism>